<dbReference type="FunFam" id="1.20.58.670:FF:000003">
    <property type="entry name" value="RAD50-interacting protein 1"/>
    <property type="match status" value="1"/>
</dbReference>
<accession>A0AAN8SDM6</accession>
<dbReference type="AlphaFoldDB" id="A0AAN8SDM6"/>
<reference evidence="3 4" key="1">
    <citation type="submission" date="2023-10" db="EMBL/GenBank/DDBJ databases">
        <title>Genomes of two closely related lineages of the louse Polyplax serrata with different host specificities.</title>
        <authorList>
            <person name="Martinu J."/>
            <person name="Tarabai H."/>
            <person name="Stefka J."/>
            <person name="Hypsa V."/>
        </authorList>
    </citation>
    <scope>NUCLEOTIDE SEQUENCE [LARGE SCALE GENOMIC DNA]</scope>
    <source>
        <strain evidence="3">HR10_N</strain>
    </source>
</reference>
<comment type="caution">
    <text evidence="3">The sequence shown here is derived from an EMBL/GenBank/DDBJ whole genome shotgun (WGS) entry which is preliminary data.</text>
</comment>
<dbReference type="GO" id="GO:0070939">
    <property type="term" value="C:Dsl1/NZR complex"/>
    <property type="evidence" value="ECO:0007669"/>
    <property type="project" value="InterPro"/>
</dbReference>
<dbReference type="EMBL" id="JAWJWE010000002">
    <property type="protein sequence ID" value="KAK6643186.1"/>
    <property type="molecule type" value="Genomic_DNA"/>
</dbReference>
<organism evidence="3 4">
    <name type="scientific">Polyplax serrata</name>
    <name type="common">Common mouse louse</name>
    <dbReference type="NCBI Taxonomy" id="468196"/>
    <lineage>
        <taxon>Eukaryota</taxon>
        <taxon>Metazoa</taxon>
        <taxon>Ecdysozoa</taxon>
        <taxon>Arthropoda</taxon>
        <taxon>Hexapoda</taxon>
        <taxon>Insecta</taxon>
        <taxon>Pterygota</taxon>
        <taxon>Neoptera</taxon>
        <taxon>Paraneoptera</taxon>
        <taxon>Psocodea</taxon>
        <taxon>Troctomorpha</taxon>
        <taxon>Phthiraptera</taxon>
        <taxon>Anoplura</taxon>
        <taxon>Polyplacidae</taxon>
        <taxon>Polyplax</taxon>
    </lineage>
</organism>
<evidence type="ECO:0000256" key="1">
    <source>
        <dbReference type="ARBA" id="ARBA00061158"/>
    </source>
</evidence>
<dbReference type="Gene3D" id="1.20.58.670">
    <property type="entry name" value="Dsl1p vesicle tethering complex, Tip20p subunit, domain D"/>
    <property type="match status" value="1"/>
</dbReference>
<dbReference type="Proteomes" id="UP001372834">
    <property type="component" value="Unassembled WGS sequence"/>
</dbReference>
<dbReference type="PANTHER" id="PTHR13520:SF0">
    <property type="entry name" value="RAD50-INTERACTING PROTEIN 1"/>
    <property type="match status" value="1"/>
</dbReference>
<dbReference type="InterPro" id="IPR007528">
    <property type="entry name" value="RINT1_Tip20"/>
</dbReference>
<sequence length="721" mass="83731">MDFSQSPTNLETNIINKINEEFGSDLTKLSSCDDMKQKLEFEKNKIENSLLLNGSEVPSKISTAIQHVHDTLEKIKKLSDDHTNLNKSVDIYEERVNKIKSMAANYIDKINALEKATDYLEVIKKLEELSNLLESGINEKNEKKQISNYLMLYEIKKSLYNTKCSHLYLYANETVHYWYNILKDKFTTDYEEILKVIKWPFVGSALTSVQAPETLNSFQTLTQYLIEIQIDREEEISPSTLTIEFEPLSLPMMQLIKPLKKRFVYHFMGTRQTNRADKPEWYFTQILTWIKDHHEFVEKNVQPVYSKLNRKKVTAKTEFMRGLVQIAVEKLHYELPHLYYDDSLFSHCVDEALGFDREVRNSYGYPAVQPGVIEVLTQAQTFLKWINMEKHFTQEKMDVFLTSPTAFNTIVSGDIDENRVTECADSFINLLSTLTERYEIFRQPGHKLQFLQLQLDLIDDFRVRLLQKLGEEKSEPLNSKFPNILNTVNYVTNVLAEWGVTTHFLHLQYYKSKLQGDGDSAGTVFDDYLKVLGKMRDDLLLELTDHVFMDMKAKSMPYRKDKWHAMESIKNFVKPTITATACPVFQVLISKLHQLQVLLATSLFENCWHMLAKKIDHYLYEEIAAICVFNEGGAMQFHYDITKNLFPLFGQYSTKPDSNFKLLKDACVILSMSKGMAISLLQTLNGKDEQYDPTEVLVDVGVFTLQKYEVLSLLSRRTDLD</sequence>
<keyword evidence="2" id="KW-0175">Coiled coil</keyword>
<evidence type="ECO:0000313" key="3">
    <source>
        <dbReference type="EMBL" id="KAK6643186.1"/>
    </source>
</evidence>
<comment type="similarity">
    <text evidence="1">Belongs to the RINT1 family.</text>
</comment>
<gene>
    <name evidence="3" type="ORF">RUM43_004689</name>
</gene>
<dbReference type="PROSITE" id="PS51386">
    <property type="entry name" value="RINT1_TIP20"/>
    <property type="match status" value="1"/>
</dbReference>
<evidence type="ECO:0000256" key="2">
    <source>
        <dbReference type="SAM" id="Coils"/>
    </source>
</evidence>
<dbReference type="GO" id="GO:0006890">
    <property type="term" value="P:retrograde vesicle-mediated transport, Golgi to endoplasmic reticulum"/>
    <property type="evidence" value="ECO:0007669"/>
    <property type="project" value="InterPro"/>
</dbReference>
<dbReference type="InterPro" id="IPR042042">
    <property type="entry name" value="Tip20p_domB"/>
</dbReference>
<name>A0AAN8SDM6_POLSC</name>
<dbReference type="InterPro" id="IPR042044">
    <property type="entry name" value="EXOC6PINT-1/Sec15/Tip20_C_dom2"/>
</dbReference>
<evidence type="ECO:0000313" key="4">
    <source>
        <dbReference type="Proteomes" id="UP001372834"/>
    </source>
</evidence>
<dbReference type="GO" id="GO:0060628">
    <property type="term" value="P:regulation of ER to Golgi vesicle-mediated transport"/>
    <property type="evidence" value="ECO:0007669"/>
    <property type="project" value="TreeGrafter"/>
</dbReference>
<dbReference type="PANTHER" id="PTHR13520">
    <property type="entry name" value="RAD50-INTERACTING PROTEIN 1 RINT-1"/>
    <property type="match status" value="1"/>
</dbReference>
<feature type="coiled-coil region" evidence="2">
    <location>
        <begin position="75"/>
        <end position="143"/>
    </location>
</feature>
<proteinExistence type="inferred from homology"/>
<protein>
    <recommendedName>
        <fullName evidence="5">RAD50-interacting protein 1</fullName>
    </recommendedName>
</protein>
<dbReference type="Pfam" id="PF04437">
    <property type="entry name" value="RINT1_TIP1"/>
    <property type="match status" value="1"/>
</dbReference>
<evidence type="ECO:0008006" key="5">
    <source>
        <dbReference type="Google" id="ProtNLM"/>
    </source>
</evidence>
<dbReference type="GO" id="GO:0006888">
    <property type="term" value="P:endoplasmic reticulum to Golgi vesicle-mediated transport"/>
    <property type="evidence" value="ECO:0007669"/>
    <property type="project" value="InterPro"/>
</dbReference>
<dbReference type="Gene3D" id="1.20.58.1420">
    <property type="entry name" value="Dsl1p vesicle tethering complex, Tip20p subunit, domain B"/>
    <property type="match status" value="1"/>
</dbReference>